<evidence type="ECO:0000313" key="5">
    <source>
        <dbReference type="Proteomes" id="UP001144256"/>
    </source>
</evidence>
<gene>
    <name evidence="4" type="ORF">SH1V18_36960</name>
</gene>
<keyword evidence="5" id="KW-1185">Reference proteome</keyword>
<name>A0A9W6DFH0_9FIRM</name>
<accession>A0A9W6DFH0</accession>
<evidence type="ECO:0000256" key="2">
    <source>
        <dbReference type="SAM" id="Phobius"/>
    </source>
</evidence>
<reference evidence="4" key="1">
    <citation type="submission" date="2022-06" db="EMBL/GenBank/DDBJ databases">
        <title>Vallitalea longa sp. nov., an anaerobic bacterium isolated from marine sediment.</title>
        <authorList>
            <person name="Hirano S."/>
            <person name="Terahara T."/>
            <person name="Mori K."/>
            <person name="Hamada M."/>
            <person name="Matsumoto R."/>
            <person name="Kobayashi T."/>
        </authorList>
    </citation>
    <scope>NUCLEOTIDE SEQUENCE</scope>
    <source>
        <strain evidence="4">SH18-1</strain>
    </source>
</reference>
<feature type="transmembrane region" description="Helical" evidence="2">
    <location>
        <begin position="50"/>
        <end position="71"/>
    </location>
</feature>
<keyword evidence="2" id="KW-0472">Membrane</keyword>
<dbReference type="PROSITE" id="PS51849">
    <property type="entry name" value="RSGI_N"/>
    <property type="match status" value="1"/>
</dbReference>
<comment type="caution">
    <text evidence="4">The sequence shown here is derived from an EMBL/GenBank/DDBJ whole genome shotgun (WGS) entry which is preliminary data.</text>
</comment>
<organism evidence="4 5">
    <name type="scientific">Vallitalea longa</name>
    <dbReference type="NCBI Taxonomy" id="2936439"/>
    <lineage>
        <taxon>Bacteria</taxon>
        <taxon>Bacillati</taxon>
        <taxon>Bacillota</taxon>
        <taxon>Clostridia</taxon>
        <taxon>Lachnospirales</taxon>
        <taxon>Vallitaleaceae</taxon>
        <taxon>Vallitalea</taxon>
    </lineage>
</organism>
<dbReference type="Pfam" id="PF12791">
    <property type="entry name" value="RsgI_N"/>
    <property type="match status" value="1"/>
</dbReference>
<dbReference type="Proteomes" id="UP001144256">
    <property type="component" value="Unassembled WGS sequence"/>
</dbReference>
<feature type="compositionally biased region" description="Low complexity" evidence="1">
    <location>
        <begin position="238"/>
        <end position="286"/>
    </location>
</feature>
<evidence type="ECO:0000259" key="3">
    <source>
        <dbReference type="PROSITE" id="PS51849"/>
    </source>
</evidence>
<keyword evidence="2" id="KW-1133">Transmembrane helix</keyword>
<feature type="region of interest" description="Disordered" evidence="1">
    <location>
        <begin position="230"/>
        <end position="336"/>
    </location>
</feature>
<proteinExistence type="predicted"/>
<keyword evidence="2" id="KW-0812">Transmembrane</keyword>
<dbReference type="InterPro" id="IPR024449">
    <property type="entry name" value="Anti-sigma_RsgI_N"/>
</dbReference>
<sequence length="336" mass="38334">MRAIIMEIKDNKLFVLTEEGSFKEVNKPKYDVQVGMKINVELTRFNFRRIAAILIIVFLVSGFGVSAYAYYTPYGYININSREGIEVIYNRFNRVLDINGIDEKGMDTVSGLSDYKYKKVDTILDEIINENLIDKKGETNILLAFDNLDQKTLEMVKESFADTNVNIYTIEIPKDEYDQEETNVSSGKSTLIEIIINEKNNNYTQEELEQKTIAQLIDILKDERDIDKINQSNNKTGNASNVNKTNGNSNKNANNNNNNANSNNKNNNANNNNKNTNSSNRNINNNTRKDNINDDGPNNNKHNDNNKKTKNNNSKTNNGKHKGQLKNSNRDKNNNR</sequence>
<feature type="domain" description="RsgI N-terminal anti-sigma" evidence="3">
    <location>
        <begin position="1"/>
        <end position="49"/>
    </location>
</feature>
<dbReference type="RefSeq" id="WP_281818045.1">
    <property type="nucleotide sequence ID" value="NZ_BRLB01000015.1"/>
</dbReference>
<evidence type="ECO:0000256" key="1">
    <source>
        <dbReference type="SAM" id="MobiDB-lite"/>
    </source>
</evidence>
<protein>
    <recommendedName>
        <fullName evidence="3">RsgI N-terminal anti-sigma domain-containing protein</fullName>
    </recommendedName>
</protein>
<evidence type="ECO:0000313" key="4">
    <source>
        <dbReference type="EMBL" id="GKX31216.1"/>
    </source>
</evidence>
<dbReference type="AlphaFoldDB" id="A0A9W6DFH0"/>
<dbReference type="EMBL" id="BRLB01000015">
    <property type="protein sequence ID" value="GKX31216.1"/>
    <property type="molecule type" value="Genomic_DNA"/>
</dbReference>